<dbReference type="GO" id="GO:0016705">
    <property type="term" value="F:oxidoreductase activity, acting on paired donors, with incorporation or reduction of molecular oxygen"/>
    <property type="evidence" value="ECO:0007669"/>
    <property type="project" value="InterPro"/>
</dbReference>
<evidence type="ECO:0000256" key="1">
    <source>
        <dbReference type="ARBA" id="ARBA00001971"/>
    </source>
</evidence>
<dbReference type="PRINTS" id="PR00385">
    <property type="entry name" value="P450"/>
</dbReference>
<dbReference type="Gene3D" id="1.10.630.10">
    <property type="entry name" value="Cytochrome P450"/>
    <property type="match status" value="1"/>
</dbReference>
<accession>A0A378X171</accession>
<dbReference type="OrthoDB" id="7376058at2"/>
<sequence length="461" mass="51513">MRSVPAAAAPRAARFVNHSDLSARPPGPRGIPLAGVAATIVADPYRSLQRIAQTYGDVARVPIPGMNLILVSHPDHVRHIMNTRQDIYIKPPLFENVLFREAPRFHGMANGDDWRKVRRMLNPKFTERGLAPLSELMIDQIVEVVESWQRFVGGSAVNMQEELTILTMSVMLRTMFTRPVPRSTVEPLAGYFADLTAGMAISMFTSTLPPQVPRPRGRRTAEAYSAIMSYIDEMVADRRRNPIPDGDLLSMVLDAKFDDGTTPTDEHVRRELMGLIIGGYETTAAVMSWVLARLPFAPAAQAKAYAEVDALGGNRVSHADMNKLDYLRACFDEAQRLQGFPINARQALDDDEIGGYRIPKGTTVGVSGYTLHHDPRFWRDPDTFEPARFLEDDINTYAFLPFGIGPRRCLGYRMAYMVGLYTLTTAFQRYHFAVTPGWKPVPRFSFSTVVRGGVPLTLQAR</sequence>
<evidence type="ECO:0000256" key="3">
    <source>
        <dbReference type="PIRSR" id="PIRSR602401-1"/>
    </source>
</evidence>
<organism evidence="5 6">
    <name type="scientific">Nocardia africana</name>
    <dbReference type="NCBI Taxonomy" id="134964"/>
    <lineage>
        <taxon>Bacteria</taxon>
        <taxon>Bacillati</taxon>
        <taxon>Actinomycetota</taxon>
        <taxon>Actinomycetes</taxon>
        <taxon>Mycobacteriales</taxon>
        <taxon>Nocardiaceae</taxon>
        <taxon>Nocardia</taxon>
    </lineage>
</organism>
<protein>
    <submittedName>
        <fullName evidence="5">Cytochrome P450(BM-3)</fullName>
    </submittedName>
</protein>
<dbReference type="InterPro" id="IPR036396">
    <property type="entry name" value="Cyt_P450_sf"/>
</dbReference>
<dbReference type="SUPFAM" id="SSF48264">
    <property type="entry name" value="Cytochrome P450"/>
    <property type="match status" value="1"/>
</dbReference>
<evidence type="ECO:0000313" key="5">
    <source>
        <dbReference type="EMBL" id="SUA46401.1"/>
    </source>
</evidence>
<keyword evidence="3 4" id="KW-0349">Heme</keyword>
<comment type="similarity">
    <text evidence="2 4">Belongs to the cytochrome P450 family.</text>
</comment>
<dbReference type="PROSITE" id="PS00086">
    <property type="entry name" value="CYTOCHROME_P450"/>
    <property type="match status" value="1"/>
</dbReference>
<dbReference type="Proteomes" id="UP000255082">
    <property type="component" value="Unassembled WGS sequence"/>
</dbReference>
<dbReference type="InterPro" id="IPR002401">
    <property type="entry name" value="Cyt_P450_E_grp-I"/>
</dbReference>
<dbReference type="PANTHER" id="PTHR24305">
    <property type="entry name" value="CYTOCHROME P450"/>
    <property type="match status" value="1"/>
</dbReference>
<evidence type="ECO:0000313" key="6">
    <source>
        <dbReference type="Proteomes" id="UP000255082"/>
    </source>
</evidence>
<reference evidence="5 6" key="1">
    <citation type="submission" date="2018-06" db="EMBL/GenBank/DDBJ databases">
        <authorList>
            <consortium name="Pathogen Informatics"/>
            <person name="Doyle S."/>
        </authorList>
    </citation>
    <scope>NUCLEOTIDE SEQUENCE [LARGE SCALE GENOMIC DNA]</scope>
    <source>
        <strain evidence="5 6">NCTC13184</strain>
    </source>
</reference>
<name>A0A378X171_9NOCA</name>
<dbReference type="InterPro" id="IPR001128">
    <property type="entry name" value="Cyt_P450"/>
</dbReference>
<dbReference type="GO" id="GO:0004497">
    <property type="term" value="F:monooxygenase activity"/>
    <property type="evidence" value="ECO:0007669"/>
    <property type="project" value="UniProtKB-KW"/>
</dbReference>
<keyword evidence="3 4" id="KW-0479">Metal-binding</keyword>
<dbReference type="AlphaFoldDB" id="A0A378X171"/>
<comment type="cofactor">
    <cofactor evidence="1 3">
        <name>heme</name>
        <dbReference type="ChEBI" id="CHEBI:30413"/>
    </cofactor>
</comment>
<dbReference type="PANTHER" id="PTHR24305:SF166">
    <property type="entry name" value="CYTOCHROME P450 12A4, MITOCHONDRIAL-RELATED"/>
    <property type="match status" value="1"/>
</dbReference>
<dbReference type="InterPro" id="IPR017972">
    <property type="entry name" value="Cyt_P450_CS"/>
</dbReference>
<feature type="binding site" description="axial binding residue" evidence="3">
    <location>
        <position position="409"/>
    </location>
    <ligand>
        <name>heme</name>
        <dbReference type="ChEBI" id="CHEBI:30413"/>
    </ligand>
    <ligandPart>
        <name>Fe</name>
        <dbReference type="ChEBI" id="CHEBI:18248"/>
    </ligandPart>
</feature>
<gene>
    <name evidence="5" type="ORF">NCTC13184_04926</name>
</gene>
<keyword evidence="4" id="KW-0560">Oxidoreductase</keyword>
<dbReference type="RefSeq" id="WP_084491115.1">
    <property type="nucleotide sequence ID" value="NZ_JAJFOE010000001.1"/>
</dbReference>
<dbReference type="InterPro" id="IPR050121">
    <property type="entry name" value="Cytochrome_P450_monoxygenase"/>
</dbReference>
<proteinExistence type="inferred from homology"/>
<dbReference type="EMBL" id="UGRU01000001">
    <property type="protein sequence ID" value="SUA46401.1"/>
    <property type="molecule type" value="Genomic_DNA"/>
</dbReference>
<keyword evidence="4" id="KW-0503">Monooxygenase</keyword>
<dbReference type="PRINTS" id="PR00463">
    <property type="entry name" value="EP450I"/>
</dbReference>
<evidence type="ECO:0000256" key="4">
    <source>
        <dbReference type="RuleBase" id="RU000461"/>
    </source>
</evidence>
<dbReference type="Pfam" id="PF00067">
    <property type="entry name" value="p450"/>
    <property type="match status" value="1"/>
</dbReference>
<keyword evidence="3 4" id="KW-0408">Iron</keyword>
<dbReference type="GO" id="GO:0020037">
    <property type="term" value="F:heme binding"/>
    <property type="evidence" value="ECO:0007669"/>
    <property type="project" value="InterPro"/>
</dbReference>
<dbReference type="GO" id="GO:0005506">
    <property type="term" value="F:iron ion binding"/>
    <property type="evidence" value="ECO:0007669"/>
    <property type="project" value="InterPro"/>
</dbReference>
<evidence type="ECO:0000256" key="2">
    <source>
        <dbReference type="ARBA" id="ARBA00010617"/>
    </source>
</evidence>